<proteinExistence type="predicted"/>
<reference evidence="3 4" key="1">
    <citation type="submission" date="2015-04" db="EMBL/GenBank/DDBJ databases">
        <title>The complete genome sequence of the rumen methanogen Methanobrevibacter millerae SM9.</title>
        <authorList>
            <person name="Leahy S.C."/>
            <person name="Kelly W.J."/>
            <person name="Pacheco D.M."/>
            <person name="Li D."/>
            <person name="Altermann E."/>
            <person name="Attwood G.T."/>
        </authorList>
    </citation>
    <scope>NUCLEOTIDE SEQUENCE [LARGE SCALE GENOMIC DNA]</scope>
    <source>
        <strain evidence="3 4">SM9</strain>
    </source>
</reference>
<dbReference type="PANTHER" id="PTHR48081:SF8">
    <property type="entry name" value="ALPHA_BETA HYDROLASE FOLD-3 DOMAIN-CONTAINING PROTEIN-RELATED"/>
    <property type="match status" value="1"/>
</dbReference>
<sequence>MSTKTNLQSWLIYINRYNYLFFNKLHLKYKYLALHIPIKEIGIMSFIAKIAEKILMSTKPGYMDLQDKANEFLKTKEDKPPKSIFKSFDFNGTEVFHFGDRKSSDKTIIFIHGGAYVNEINYQHYIYCYLLSKRLNAYVLAPVYPLAPKHSCLETFDLMRDLYKEYSNDNIILMGDSAGGGFVLSFCQYINTINFKQPDNIIVFSPWVDISMSDEYDSKSDPILGDVGLREIGKSWAGDLNTMEYRVSPLYGDNSNFPKTLIFAGDSEIFYKDILKYVDNLKKDDVECRLITGKGLFHIYPMFPIPEAKDAFKEIKKEIM</sequence>
<accession>A0A0U3CST0</accession>
<organism evidence="3 4">
    <name type="scientific">Methanobrevibacter millerae</name>
    <dbReference type="NCBI Taxonomy" id="230361"/>
    <lineage>
        <taxon>Archaea</taxon>
        <taxon>Methanobacteriati</taxon>
        <taxon>Methanobacteriota</taxon>
        <taxon>Methanomada group</taxon>
        <taxon>Methanobacteria</taxon>
        <taxon>Methanobacteriales</taxon>
        <taxon>Methanobacteriaceae</taxon>
        <taxon>Methanobrevibacter</taxon>
    </lineage>
</organism>
<dbReference type="InterPro" id="IPR050300">
    <property type="entry name" value="GDXG_lipolytic_enzyme"/>
</dbReference>
<dbReference type="InterPro" id="IPR029058">
    <property type="entry name" value="AB_hydrolase_fold"/>
</dbReference>
<dbReference type="GO" id="GO:0016787">
    <property type="term" value="F:hydrolase activity"/>
    <property type="evidence" value="ECO:0007669"/>
    <property type="project" value="UniProtKB-KW"/>
</dbReference>
<evidence type="ECO:0000313" key="3">
    <source>
        <dbReference type="EMBL" id="ALT68719.1"/>
    </source>
</evidence>
<evidence type="ECO:0000259" key="2">
    <source>
        <dbReference type="Pfam" id="PF07859"/>
    </source>
</evidence>
<name>A0A0U3CST0_9EURY</name>
<dbReference type="EMBL" id="CP011266">
    <property type="protein sequence ID" value="ALT68719.1"/>
    <property type="molecule type" value="Genomic_DNA"/>
</dbReference>
<dbReference type="Gene3D" id="3.40.50.1820">
    <property type="entry name" value="alpha/beta hydrolase"/>
    <property type="match status" value="1"/>
</dbReference>
<dbReference type="InterPro" id="IPR013094">
    <property type="entry name" value="AB_hydrolase_3"/>
</dbReference>
<dbReference type="KEGG" id="mmil:sm9_0930"/>
<dbReference type="GeneID" id="26735900"/>
<dbReference type="Pfam" id="PF07859">
    <property type="entry name" value="Abhydrolase_3"/>
    <property type="match status" value="1"/>
</dbReference>
<dbReference type="PATRIC" id="fig|230361.4.peg.959"/>
<feature type="domain" description="Alpha/beta hydrolase fold-3" evidence="2">
    <location>
        <begin position="108"/>
        <end position="300"/>
    </location>
</feature>
<dbReference type="Proteomes" id="UP000067738">
    <property type="component" value="Chromosome"/>
</dbReference>
<dbReference type="RefSeq" id="WP_083495835.1">
    <property type="nucleotide sequence ID" value="NZ_CP011266.1"/>
</dbReference>
<keyword evidence="4" id="KW-1185">Reference proteome</keyword>
<dbReference type="SUPFAM" id="SSF53474">
    <property type="entry name" value="alpha/beta-Hydrolases"/>
    <property type="match status" value="1"/>
</dbReference>
<protein>
    <submittedName>
        <fullName evidence="3">Hydrolase alpha/beta fold family</fullName>
    </submittedName>
</protein>
<evidence type="ECO:0000313" key="4">
    <source>
        <dbReference type="Proteomes" id="UP000067738"/>
    </source>
</evidence>
<dbReference type="AlphaFoldDB" id="A0A0U3CST0"/>
<gene>
    <name evidence="3" type="ORF">sm9_0930</name>
</gene>
<dbReference type="PANTHER" id="PTHR48081">
    <property type="entry name" value="AB HYDROLASE SUPERFAMILY PROTEIN C4A8.06C"/>
    <property type="match status" value="1"/>
</dbReference>
<evidence type="ECO:0000256" key="1">
    <source>
        <dbReference type="ARBA" id="ARBA00022801"/>
    </source>
</evidence>
<dbReference type="OrthoDB" id="33195at2157"/>
<keyword evidence="1 3" id="KW-0378">Hydrolase</keyword>